<dbReference type="PANTHER" id="PTHR45138">
    <property type="entry name" value="REGULATORY COMPONENTS OF SENSORY TRANSDUCTION SYSTEM"/>
    <property type="match status" value="1"/>
</dbReference>
<reference evidence="4" key="1">
    <citation type="submission" date="2019-08" db="EMBL/GenBank/DDBJ databases">
        <title>Arthrobacter sp. nov., isolated from plateau pika and Tibetan wild ass.</title>
        <authorList>
            <person name="Ge Y."/>
        </authorList>
    </citation>
    <scope>NUCLEOTIDE SEQUENCE [LARGE SCALE GENOMIC DNA]</scope>
    <source>
        <strain evidence="4">HF-4214</strain>
    </source>
</reference>
<dbReference type="EMBL" id="VTFY01000002">
    <property type="protein sequence ID" value="MRX81572.1"/>
    <property type="molecule type" value="Genomic_DNA"/>
</dbReference>
<evidence type="ECO:0000256" key="1">
    <source>
        <dbReference type="SAM" id="Phobius"/>
    </source>
</evidence>
<feature type="domain" description="GGDEF" evidence="2">
    <location>
        <begin position="322"/>
        <end position="447"/>
    </location>
</feature>
<evidence type="ECO:0000313" key="3">
    <source>
        <dbReference type="EMBL" id="MRX81572.1"/>
    </source>
</evidence>
<dbReference type="SMART" id="SM00267">
    <property type="entry name" value="GGDEF"/>
    <property type="match status" value="1"/>
</dbReference>
<keyword evidence="1" id="KW-1133">Transmembrane helix</keyword>
<feature type="transmembrane region" description="Helical" evidence="1">
    <location>
        <begin position="238"/>
        <end position="261"/>
    </location>
</feature>
<keyword evidence="1" id="KW-0472">Membrane</keyword>
<feature type="transmembrane region" description="Helical" evidence="1">
    <location>
        <begin position="172"/>
        <end position="196"/>
    </location>
</feature>
<feature type="transmembrane region" description="Helical" evidence="1">
    <location>
        <begin position="55"/>
        <end position="72"/>
    </location>
</feature>
<organism evidence="3 4">
    <name type="scientific">Eggerthella guodeyinii</name>
    <dbReference type="NCBI Taxonomy" id="2690837"/>
    <lineage>
        <taxon>Bacteria</taxon>
        <taxon>Bacillati</taxon>
        <taxon>Actinomycetota</taxon>
        <taxon>Coriobacteriia</taxon>
        <taxon>Eggerthellales</taxon>
        <taxon>Eggerthellaceae</taxon>
        <taxon>Eggerthella</taxon>
    </lineage>
</organism>
<dbReference type="PANTHER" id="PTHR45138:SF9">
    <property type="entry name" value="DIGUANYLATE CYCLASE DGCM-RELATED"/>
    <property type="match status" value="1"/>
</dbReference>
<comment type="caution">
    <text evidence="3">The sequence shown here is derived from an EMBL/GenBank/DDBJ whole genome shotgun (WGS) entry which is preliminary data.</text>
</comment>
<name>A0A6N7RKM7_9ACTN</name>
<accession>A0A6N7RKM7</accession>
<gene>
    <name evidence="3" type="ORF">GJG86_03540</name>
</gene>
<dbReference type="InterPro" id="IPR000160">
    <property type="entry name" value="GGDEF_dom"/>
</dbReference>
<proteinExistence type="predicted"/>
<feature type="transmembrane region" description="Helical" evidence="1">
    <location>
        <begin position="117"/>
        <end position="133"/>
    </location>
</feature>
<dbReference type="PROSITE" id="PS50887">
    <property type="entry name" value="GGDEF"/>
    <property type="match status" value="1"/>
</dbReference>
<dbReference type="AlphaFoldDB" id="A0A6N7RKM7"/>
<dbReference type="InterPro" id="IPR043128">
    <property type="entry name" value="Rev_trsase/Diguanyl_cyclase"/>
</dbReference>
<dbReference type="Gene3D" id="3.30.70.270">
    <property type="match status" value="1"/>
</dbReference>
<feature type="transmembrane region" description="Helical" evidence="1">
    <location>
        <begin position="208"/>
        <end position="226"/>
    </location>
</feature>
<dbReference type="NCBIfam" id="TIGR00254">
    <property type="entry name" value="GGDEF"/>
    <property type="match status" value="1"/>
</dbReference>
<dbReference type="GO" id="GO:0052621">
    <property type="term" value="F:diguanylate cyclase activity"/>
    <property type="evidence" value="ECO:0007669"/>
    <property type="project" value="TreeGrafter"/>
</dbReference>
<protein>
    <submittedName>
        <fullName evidence="3">Diguanylate cyclase</fullName>
    </submittedName>
</protein>
<keyword evidence="4" id="KW-1185">Reference proteome</keyword>
<keyword evidence="1" id="KW-0812">Transmembrane</keyword>
<dbReference type="SUPFAM" id="SSF55073">
    <property type="entry name" value="Nucleotide cyclase"/>
    <property type="match status" value="1"/>
</dbReference>
<dbReference type="InterPro" id="IPR050469">
    <property type="entry name" value="Diguanylate_Cyclase"/>
</dbReference>
<sequence length="447" mass="48132">MPTECCTDQCTRAHARTGGGNPTPIDQQFHRISCAVCYHDRIICGHVALWKGGTVLGLLATCTCLTIVAFTVSARRFALALGIDATRPRTSVALGALLIAAAVALFCLELVPYQGLYLGIWFAMLVAFTLVGGPSLRTALVANMGALCFMLAANLLHFGFLCLDASAPRTLLTHFILVAGALATASVYLLALVRILEGARPRSEQADPVLRPLSVFAYFAIAYALLDLMPPESDMSFVFLPFTLLGSTLLVTVACGTFAFVATRLGAEALRESENRTLERKRKDQETRLRLYLAQASTDELTGLATRFAGQEQLDRLEETQSPYVLAFIDVDGLKKINDEQGHLYGDRYLAACAAALRTALPASTVVRWGGDEFLVIDESLDEAQMNACLARLEAEGTLKEPPIRFSFGVAAGSPGAITEALKRADVAMYNAKRDKRAAEAAEGGAR</sequence>
<dbReference type="InterPro" id="IPR029787">
    <property type="entry name" value="Nucleotide_cyclase"/>
</dbReference>
<evidence type="ECO:0000259" key="2">
    <source>
        <dbReference type="PROSITE" id="PS50887"/>
    </source>
</evidence>
<feature type="transmembrane region" description="Helical" evidence="1">
    <location>
        <begin position="92"/>
        <end position="111"/>
    </location>
</feature>
<dbReference type="Proteomes" id="UP000438093">
    <property type="component" value="Unassembled WGS sequence"/>
</dbReference>
<feature type="transmembrane region" description="Helical" evidence="1">
    <location>
        <begin position="140"/>
        <end position="160"/>
    </location>
</feature>
<evidence type="ECO:0000313" key="4">
    <source>
        <dbReference type="Proteomes" id="UP000438093"/>
    </source>
</evidence>
<dbReference type="CDD" id="cd01949">
    <property type="entry name" value="GGDEF"/>
    <property type="match status" value="1"/>
</dbReference>
<dbReference type="Pfam" id="PF00990">
    <property type="entry name" value="GGDEF"/>
    <property type="match status" value="1"/>
</dbReference>